<evidence type="ECO:0000313" key="5">
    <source>
        <dbReference type="Proteomes" id="UP001107558"/>
    </source>
</evidence>
<dbReference type="GO" id="GO:0001786">
    <property type="term" value="F:phosphatidylserine binding"/>
    <property type="evidence" value="ECO:0007669"/>
    <property type="project" value="TreeGrafter"/>
</dbReference>
<dbReference type="CDD" id="cd08387">
    <property type="entry name" value="C2A_Synaptotagmin-8"/>
    <property type="match status" value="1"/>
</dbReference>
<dbReference type="GO" id="GO:0030424">
    <property type="term" value="C:axon"/>
    <property type="evidence" value="ECO:0007669"/>
    <property type="project" value="TreeGrafter"/>
</dbReference>
<dbReference type="SUPFAM" id="SSF49562">
    <property type="entry name" value="C2 domain (Calcium/lipid-binding domain, CaLB)"/>
    <property type="match status" value="2"/>
</dbReference>
<dbReference type="PROSITE" id="PS51257">
    <property type="entry name" value="PROKAR_LIPOPROTEIN"/>
    <property type="match status" value="1"/>
</dbReference>
<dbReference type="PANTHER" id="PTHR10024:SF373">
    <property type="entry name" value="MIP05618P"/>
    <property type="match status" value="1"/>
</dbReference>
<dbReference type="GO" id="GO:0005886">
    <property type="term" value="C:plasma membrane"/>
    <property type="evidence" value="ECO:0007669"/>
    <property type="project" value="TreeGrafter"/>
</dbReference>
<dbReference type="PANTHER" id="PTHR10024">
    <property type="entry name" value="SYNAPTOTAGMIN"/>
    <property type="match status" value="1"/>
</dbReference>
<dbReference type="FunFam" id="2.60.40.150:FF:000223">
    <property type="entry name" value="Synaptotagmin alpha, isoform A"/>
    <property type="match status" value="1"/>
</dbReference>
<comment type="caution">
    <text evidence="4">The sequence shown here is derived from an EMBL/GenBank/DDBJ whole genome shotgun (WGS) entry which is preliminary data.</text>
</comment>
<evidence type="ECO:0000256" key="1">
    <source>
        <dbReference type="SAM" id="MobiDB-lite"/>
    </source>
</evidence>
<feature type="domain" description="C2" evidence="3">
    <location>
        <begin position="340"/>
        <end position="465"/>
    </location>
</feature>
<evidence type="ECO:0000259" key="3">
    <source>
        <dbReference type="PROSITE" id="PS50004"/>
    </source>
</evidence>
<dbReference type="InterPro" id="IPR000008">
    <property type="entry name" value="C2_dom"/>
</dbReference>
<sequence length="484" mass="54313">MDSMKGEEDQITLSQIALYTTLSCIIVSLIGVLLYLTCSKRYRLNWFENNLLETAKENEEDAQSHEVLVHCGMSYNNESSVAGSSRSLNRNISSPTSNTEDPTFWVPGGATAGPSTSHCSDVHSDYSEEPQSPNSPTSSNRSFALSVNSIPIARSDKHVILTTTSPARPNPKVASMQAKLDHTKIDTSLYQQKTPKRHPSMPSEDLRGTLHFTMLYDPIAGILTVRLLEAQDLQPRDFSGTADPYAKVRLLPDASKTNMWQTRIHKRTLNPVFDEDFVFEVRPATIGRRTLEILLYDFDAYSRHVCIGGLKIGLANIDLSDKVDLWKSLGPCAEQDAKIELGDIMISLSFLPSAERLTCVVIKARNLRVFDDSRNSSDPYVKVSIIHNGKRLKKKKTTVFRNTINPVFNEALTFDISKDTLKHSLIEFLVMHDNLLGANELLGRAVIGNSHEVRIEEKQFFDEIFRTKTATAQWIPLSDPRNNR</sequence>
<protein>
    <recommendedName>
        <fullName evidence="3">C2 domain-containing protein</fullName>
    </recommendedName>
</protein>
<dbReference type="GO" id="GO:0005509">
    <property type="term" value="F:calcium ion binding"/>
    <property type="evidence" value="ECO:0007669"/>
    <property type="project" value="TreeGrafter"/>
</dbReference>
<dbReference type="FunFam" id="2.60.40.150:FF:000211">
    <property type="entry name" value="synaptotagmin-5 isoform X1"/>
    <property type="match status" value="1"/>
</dbReference>
<dbReference type="PROSITE" id="PS50004">
    <property type="entry name" value="C2"/>
    <property type="match status" value="2"/>
</dbReference>
<dbReference type="GO" id="GO:0030276">
    <property type="term" value="F:clathrin binding"/>
    <property type="evidence" value="ECO:0007669"/>
    <property type="project" value="TreeGrafter"/>
</dbReference>
<gene>
    <name evidence="4" type="ORF">PVAND_006063</name>
</gene>
<dbReference type="OrthoDB" id="67700at2759"/>
<dbReference type="PRINTS" id="PR00360">
    <property type="entry name" value="C2DOMAIN"/>
</dbReference>
<dbReference type="GO" id="GO:0005544">
    <property type="term" value="F:calcium-dependent phospholipid binding"/>
    <property type="evidence" value="ECO:0007669"/>
    <property type="project" value="TreeGrafter"/>
</dbReference>
<keyword evidence="2" id="KW-0472">Membrane</keyword>
<dbReference type="InterPro" id="IPR035892">
    <property type="entry name" value="C2_domain_sf"/>
</dbReference>
<dbReference type="GO" id="GO:0031045">
    <property type="term" value="C:dense core granule"/>
    <property type="evidence" value="ECO:0007669"/>
    <property type="project" value="TreeGrafter"/>
</dbReference>
<keyword evidence="2" id="KW-0812">Transmembrane</keyword>
<feature type="transmembrane region" description="Helical" evidence="2">
    <location>
        <begin position="16"/>
        <end position="36"/>
    </location>
</feature>
<dbReference type="GO" id="GO:0048791">
    <property type="term" value="P:calcium ion-regulated exocytosis of neurotransmitter"/>
    <property type="evidence" value="ECO:0007669"/>
    <property type="project" value="TreeGrafter"/>
</dbReference>
<dbReference type="Proteomes" id="UP001107558">
    <property type="component" value="Chromosome 2"/>
</dbReference>
<reference evidence="4" key="1">
    <citation type="submission" date="2021-03" db="EMBL/GenBank/DDBJ databases">
        <title>Chromosome level genome of the anhydrobiotic midge Polypedilum vanderplanki.</title>
        <authorList>
            <person name="Yoshida Y."/>
            <person name="Kikawada T."/>
            <person name="Gusev O."/>
        </authorList>
    </citation>
    <scope>NUCLEOTIDE SEQUENCE</scope>
    <source>
        <strain evidence="4">NIAS01</strain>
        <tissue evidence="4">Whole body or cell culture</tissue>
    </source>
</reference>
<dbReference type="Pfam" id="PF00168">
    <property type="entry name" value="C2"/>
    <property type="match status" value="2"/>
</dbReference>
<dbReference type="CDD" id="cd00276">
    <property type="entry name" value="C2B_Synaptotagmin"/>
    <property type="match status" value="1"/>
</dbReference>
<evidence type="ECO:0000313" key="4">
    <source>
        <dbReference type="EMBL" id="KAG5676214.1"/>
    </source>
</evidence>
<dbReference type="GO" id="GO:0030672">
    <property type="term" value="C:synaptic vesicle membrane"/>
    <property type="evidence" value="ECO:0007669"/>
    <property type="project" value="TreeGrafter"/>
</dbReference>
<organism evidence="4 5">
    <name type="scientific">Polypedilum vanderplanki</name>
    <name type="common">Sleeping chironomid midge</name>
    <dbReference type="NCBI Taxonomy" id="319348"/>
    <lineage>
        <taxon>Eukaryota</taxon>
        <taxon>Metazoa</taxon>
        <taxon>Ecdysozoa</taxon>
        <taxon>Arthropoda</taxon>
        <taxon>Hexapoda</taxon>
        <taxon>Insecta</taxon>
        <taxon>Pterygota</taxon>
        <taxon>Neoptera</taxon>
        <taxon>Endopterygota</taxon>
        <taxon>Diptera</taxon>
        <taxon>Nematocera</taxon>
        <taxon>Chironomoidea</taxon>
        <taxon>Chironomidae</taxon>
        <taxon>Chironominae</taxon>
        <taxon>Polypedilum</taxon>
        <taxon>Polypedilum</taxon>
    </lineage>
</organism>
<feature type="region of interest" description="Disordered" evidence="1">
    <location>
        <begin position="80"/>
        <end position="142"/>
    </location>
</feature>
<keyword evidence="5" id="KW-1185">Reference proteome</keyword>
<feature type="compositionally biased region" description="Polar residues" evidence="1">
    <location>
        <begin position="129"/>
        <end position="142"/>
    </location>
</feature>
<proteinExistence type="predicted"/>
<name>A0A9J6C3V0_POLVA</name>
<feature type="compositionally biased region" description="Polar residues" evidence="1">
    <location>
        <begin position="80"/>
        <end position="101"/>
    </location>
</feature>
<dbReference type="GO" id="GO:0048488">
    <property type="term" value="P:synaptic vesicle endocytosis"/>
    <property type="evidence" value="ECO:0007669"/>
    <property type="project" value="TreeGrafter"/>
</dbReference>
<dbReference type="Gene3D" id="2.60.40.150">
    <property type="entry name" value="C2 domain"/>
    <property type="match status" value="2"/>
</dbReference>
<feature type="domain" description="C2" evidence="3">
    <location>
        <begin position="206"/>
        <end position="327"/>
    </location>
</feature>
<dbReference type="EMBL" id="JADBJN010000002">
    <property type="protein sequence ID" value="KAG5676214.1"/>
    <property type="molecule type" value="Genomic_DNA"/>
</dbReference>
<evidence type="ECO:0000256" key="2">
    <source>
        <dbReference type="SAM" id="Phobius"/>
    </source>
</evidence>
<dbReference type="SMART" id="SM00239">
    <property type="entry name" value="C2"/>
    <property type="match status" value="2"/>
</dbReference>
<dbReference type="AlphaFoldDB" id="A0A9J6C3V0"/>
<keyword evidence="2" id="KW-1133">Transmembrane helix</keyword>
<dbReference type="GO" id="GO:0000149">
    <property type="term" value="F:SNARE binding"/>
    <property type="evidence" value="ECO:0007669"/>
    <property type="project" value="TreeGrafter"/>
</dbReference>
<accession>A0A9J6C3V0</accession>